<gene>
    <name evidence="2" type="ORF">MNBD_NITROSPINAE04-1470</name>
</gene>
<dbReference type="GO" id="GO:0004792">
    <property type="term" value="F:thiosulfate-cyanide sulfurtransferase activity"/>
    <property type="evidence" value="ECO:0007669"/>
    <property type="project" value="TreeGrafter"/>
</dbReference>
<dbReference type="SUPFAM" id="SSF52821">
    <property type="entry name" value="Rhodanese/Cell cycle control phosphatase"/>
    <property type="match status" value="1"/>
</dbReference>
<dbReference type="Pfam" id="PF00581">
    <property type="entry name" value="Rhodanese"/>
    <property type="match status" value="1"/>
</dbReference>
<dbReference type="CDD" id="cd00158">
    <property type="entry name" value="RHOD"/>
    <property type="match status" value="1"/>
</dbReference>
<name>A0A3B1D1V5_9ZZZZ</name>
<dbReference type="PROSITE" id="PS50206">
    <property type="entry name" value="RHODANESE_3"/>
    <property type="match status" value="1"/>
</dbReference>
<organism evidence="2">
    <name type="scientific">hydrothermal vent metagenome</name>
    <dbReference type="NCBI Taxonomy" id="652676"/>
    <lineage>
        <taxon>unclassified sequences</taxon>
        <taxon>metagenomes</taxon>
        <taxon>ecological metagenomes</taxon>
    </lineage>
</organism>
<dbReference type="InterPro" id="IPR001763">
    <property type="entry name" value="Rhodanese-like_dom"/>
</dbReference>
<feature type="domain" description="Rhodanese" evidence="1">
    <location>
        <begin position="37"/>
        <end position="121"/>
    </location>
</feature>
<dbReference type="PANTHER" id="PTHR44086">
    <property type="entry name" value="THIOSULFATE SULFURTRANSFERASE RDL2, MITOCHONDRIAL-RELATED"/>
    <property type="match status" value="1"/>
</dbReference>
<evidence type="ECO:0000313" key="2">
    <source>
        <dbReference type="EMBL" id="VAX25615.1"/>
    </source>
</evidence>
<dbReference type="Gene3D" id="3.40.250.10">
    <property type="entry name" value="Rhodanese-like domain"/>
    <property type="match status" value="1"/>
</dbReference>
<dbReference type="InterPro" id="IPR036873">
    <property type="entry name" value="Rhodanese-like_dom_sf"/>
</dbReference>
<dbReference type="EMBL" id="UOGA01000306">
    <property type="protein sequence ID" value="VAX25615.1"/>
    <property type="molecule type" value="Genomic_DNA"/>
</dbReference>
<accession>A0A3B1D1V5</accession>
<dbReference type="AlphaFoldDB" id="A0A3B1D1V5"/>
<reference evidence="2" key="1">
    <citation type="submission" date="2018-06" db="EMBL/GenBank/DDBJ databases">
        <authorList>
            <person name="Zhirakovskaya E."/>
        </authorList>
    </citation>
    <scope>NUCLEOTIDE SEQUENCE</scope>
</reference>
<proteinExistence type="predicted"/>
<sequence>MFNMFSSFGFPPAVDGVDYLSPEDAKKGMDTGQFKAVVDVRTPGEYYTAHIPESELAPVMNVNGLLDKLEQYKNEEILLYCNTKNSSSMAAKVLATAGFKNLAVLDGGISEWSKRGYPIEN</sequence>
<evidence type="ECO:0000259" key="1">
    <source>
        <dbReference type="PROSITE" id="PS50206"/>
    </source>
</evidence>
<dbReference type="SMART" id="SM00450">
    <property type="entry name" value="RHOD"/>
    <property type="match status" value="1"/>
</dbReference>
<protein>
    <recommendedName>
        <fullName evidence="1">Rhodanese domain-containing protein</fullName>
    </recommendedName>
</protein>
<dbReference type="PANTHER" id="PTHR44086:SF10">
    <property type="entry name" value="THIOSULFATE SULFURTRANSFERASE_RHODANESE-LIKE DOMAIN-CONTAINING PROTEIN 3"/>
    <property type="match status" value="1"/>
</dbReference>